<dbReference type="PANTHER" id="PTHR36180">
    <property type="entry name" value="DNA-BINDING PROTEIN-RELATED-RELATED"/>
    <property type="match status" value="1"/>
</dbReference>
<dbReference type="Proteomes" id="UP000240419">
    <property type="component" value="Unassembled WGS sequence"/>
</dbReference>
<dbReference type="RefSeq" id="WP_106841746.1">
    <property type="nucleotide sequence ID" value="NZ_JBCNIW010000008.1"/>
</dbReference>
<comment type="caution">
    <text evidence="2">The sequence shown here is derived from an EMBL/GenBank/DDBJ whole genome shotgun (WGS) entry which is preliminary data.</text>
</comment>
<evidence type="ECO:0000313" key="2">
    <source>
        <dbReference type="EMBL" id="PSJ87258.1"/>
    </source>
</evidence>
<dbReference type="EMBL" id="PXZM01000050">
    <property type="protein sequence ID" value="PSJ87258.1"/>
    <property type="molecule type" value="Genomic_DNA"/>
</dbReference>
<protein>
    <recommendedName>
        <fullName evidence="1">Bro-N domain-containing protein</fullName>
    </recommendedName>
</protein>
<gene>
    <name evidence="2" type="ORF">C7R93_27340</name>
</gene>
<dbReference type="PANTHER" id="PTHR36180:SF2">
    <property type="entry name" value="BRO FAMILY PROTEIN"/>
    <property type="match status" value="1"/>
</dbReference>
<feature type="domain" description="Bro-N" evidence="1">
    <location>
        <begin position="14"/>
        <end position="69"/>
    </location>
</feature>
<dbReference type="Pfam" id="PF02498">
    <property type="entry name" value="Bro-N"/>
    <property type="match status" value="1"/>
</dbReference>
<dbReference type="InterPro" id="IPR003497">
    <property type="entry name" value="BRO_N_domain"/>
</dbReference>
<dbReference type="OrthoDB" id="9812611at2"/>
<evidence type="ECO:0000259" key="1">
    <source>
        <dbReference type="SMART" id="SM01040"/>
    </source>
</evidence>
<organism evidence="2 3">
    <name type="scientific">Brevibacillus fortis</name>
    <dbReference type="NCBI Taxonomy" id="2126352"/>
    <lineage>
        <taxon>Bacteria</taxon>
        <taxon>Bacillati</taxon>
        <taxon>Bacillota</taxon>
        <taxon>Bacilli</taxon>
        <taxon>Bacillales</taxon>
        <taxon>Paenibacillaceae</taxon>
        <taxon>Brevibacillus</taxon>
    </lineage>
</organism>
<keyword evidence="3" id="KW-1185">Reference proteome</keyword>
<proteinExistence type="predicted"/>
<reference evidence="2 3" key="1">
    <citation type="submission" date="2018-03" db="EMBL/GenBank/DDBJ databases">
        <title>Brevisbacillus phylogenomics.</title>
        <authorList>
            <person name="Dunlap C."/>
        </authorList>
    </citation>
    <scope>NUCLEOTIDE SEQUENCE [LARGE SCALE GENOMIC DNA]</scope>
    <source>
        <strain evidence="2 3">NRRL NRS-1210</strain>
    </source>
</reference>
<dbReference type="AlphaFoldDB" id="A0A2P7UJW7"/>
<evidence type="ECO:0000313" key="3">
    <source>
        <dbReference type="Proteomes" id="UP000240419"/>
    </source>
</evidence>
<sequence length="70" mass="8063">MQALQNDFNYQDKQIRVVVKDGEPWFVARDVCAVLEIVNSRDAVARLDEDEKGVVSTDTQIRSFAKQIRH</sequence>
<dbReference type="SMART" id="SM01040">
    <property type="entry name" value="Bro-N"/>
    <property type="match status" value="1"/>
</dbReference>
<accession>A0A2P7UJW7</accession>
<name>A0A2P7UJW7_9BACL</name>